<dbReference type="GO" id="GO:0006355">
    <property type="term" value="P:regulation of DNA-templated transcription"/>
    <property type="evidence" value="ECO:0007669"/>
    <property type="project" value="InterPro"/>
</dbReference>
<dbReference type="Gene3D" id="1.10.10.10">
    <property type="entry name" value="Winged helix-like DNA-binding domain superfamily/Winged helix DNA-binding domain"/>
    <property type="match status" value="1"/>
</dbReference>
<dbReference type="SUPFAM" id="SSF46894">
    <property type="entry name" value="C-terminal effector domain of the bipartite response regulators"/>
    <property type="match status" value="1"/>
</dbReference>
<evidence type="ECO:0000256" key="1">
    <source>
        <dbReference type="ARBA" id="ARBA00023125"/>
    </source>
</evidence>
<accession>A0A1W1BD17</accession>
<feature type="domain" description="Response regulatory" evidence="2">
    <location>
        <begin position="4"/>
        <end position="118"/>
    </location>
</feature>
<evidence type="ECO:0000313" key="4">
    <source>
        <dbReference type="EMBL" id="SFV51387.1"/>
    </source>
</evidence>
<protein>
    <submittedName>
        <fullName evidence="4">Two-component system response regulator</fullName>
    </submittedName>
</protein>
<dbReference type="InterPro" id="IPR016032">
    <property type="entry name" value="Sig_transdc_resp-reg_C-effctor"/>
</dbReference>
<gene>
    <name evidence="4" type="ORF">MNB_SM-4-536</name>
</gene>
<reference evidence="4" key="1">
    <citation type="submission" date="2016-10" db="EMBL/GenBank/DDBJ databases">
        <authorList>
            <person name="de Groot N.N."/>
        </authorList>
    </citation>
    <scope>NUCLEOTIDE SEQUENCE</scope>
</reference>
<dbReference type="GO" id="GO:0005829">
    <property type="term" value="C:cytosol"/>
    <property type="evidence" value="ECO:0007669"/>
    <property type="project" value="TreeGrafter"/>
</dbReference>
<dbReference type="PROSITE" id="PS50110">
    <property type="entry name" value="RESPONSE_REGULATORY"/>
    <property type="match status" value="1"/>
</dbReference>
<sequence>MNKAILIVDDEEDILDLIDYTLTSEGYDTIICVDTSNVRDILDEEDISLILMDRNLPGVEGSLFIQSLRNEGYSHPVIYISAKDLSDDIVEGFERGGDDYITKPFNINELKARVTAMIRRTSKTQDVIKYKDIIYNDSNKSFTIDGSVIKLTNLESDLFLEFIKNPNILLTRDVLLERVWGDTQNRQAKTVNVAIKRLKENIDPKGEKNYIQAIRGEGYIFC</sequence>
<dbReference type="EMBL" id="FPHF01000011">
    <property type="protein sequence ID" value="SFV51387.1"/>
    <property type="molecule type" value="Genomic_DNA"/>
</dbReference>
<evidence type="ECO:0000259" key="2">
    <source>
        <dbReference type="PROSITE" id="PS50110"/>
    </source>
</evidence>
<dbReference type="Gene3D" id="3.40.50.2300">
    <property type="match status" value="1"/>
</dbReference>
<dbReference type="InterPro" id="IPR011006">
    <property type="entry name" value="CheY-like_superfamily"/>
</dbReference>
<dbReference type="PANTHER" id="PTHR48111:SF73">
    <property type="entry name" value="ALKALINE PHOSPHATASE SYNTHESIS TRANSCRIPTIONAL REGULATORY PROTEIN PHOP"/>
    <property type="match status" value="1"/>
</dbReference>
<dbReference type="Pfam" id="PF00486">
    <property type="entry name" value="Trans_reg_C"/>
    <property type="match status" value="1"/>
</dbReference>
<proteinExistence type="predicted"/>
<dbReference type="Gene3D" id="6.10.250.690">
    <property type="match status" value="1"/>
</dbReference>
<dbReference type="AlphaFoldDB" id="A0A1W1BD17"/>
<dbReference type="InterPro" id="IPR001867">
    <property type="entry name" value="OmpR/PhoB-type_DNA-bd"/>
</dbReference>
<dbReference type="SMART" id="SM00862">
    <property type="entry name" value="Trans_reg_C"/>
    <property type="match status" value="1"/>
</dbReference>
<dbReference type="Pfam" id="PF00072">
    <property type="entry name" value="Response_reg"/>
    <property type="match status" value="1"/>
</dbReference>
<dbReference type="PANTHER" id="PTHR48111">
    <property type="entry name" value="REGULATOR OF RPOS"/>
    <property type="match status" value="1"/>
</dbReference>
<dbReference type="GO" id="GO:0032993">
    <property type="term" value="C:protein-DNA complex"/>
    <property type="evidence" value="ECO:0007669"/>
    <property type="project" value="TreeGrafter"/>
</dbReference>
<dbReference type="GO" id="GO:0000156">
    <property type="term" value="F:phosphorelay response regulator activity"/>
    <property type="evidence" value="ECO:0007669"/>
    <property type="project" value="TreeGrafter"/>
</dbReference>
<dbReference type="PROSITE" id="PS51755">
    <property type="entry name" value="OMPR_PHOB"/>
    <property type="match status" value="1"/>
</dbReference>
<keyword evidence="1" id="KW-0238">DNA-binding</keyword>
<dbReference type="InterPro" id="IPR036388">
    <property type="entry name" value="WH-like_DNA-bd_sf"/>
</dbReference>
<dbReference type="GO" id="GO:0000976">
    <property type="term" value="F:transcription cis-regulatory region binding"/>
    <property type="evidence" value="ECO:0007669"/>
    <property type="project" value="TreeGrafter"/>
</dbReference>
<dbReference type="SUPFAM" id="SSF52172">
    <property type="entry name" value="CheY-like"/>
    <property type="match status" value="1"/>
</dbReference>
<dbReference type="InterPro" id="IPR039420">
    <property type="entry name" value="WalR-like"/>
</dbReference>
<dbReference type="CDD" id="cd00383">
    <property type="entry name" value="trans_reg_C"/>
    <property type="match status" value="1"/>
</dbReference>
<dbReference type="SMART" id="SM00448">
    <property type="entry name" value="REC"/>
    <property type="match status" value="1"/>
</dbReference>
<feature type="domain" description="OmpR/PhoB-type" evidence="3">
    <location>
        <begin position="125"/>
        <end position="222"/>
    </location>
</feature>
<evidence type="ECO:0000259" key="3">
    <source>
        <dbReference type="PROSITE" id="PS51755"/>
    </source>
</evidence>
<name>A0A1W1BD17_9ZZZZ</name>
<dbReference type="InterPro" id="IPR001789">
    <property type="entry name" value="Sig_transdc_resp-reg_receiver"/>
</dbReference>
<dbReference type="CDD" id="cd17574">
    <property type="entry name" value="REC_OmpR"/>
    <property type="match status" value="1"/>
</dbReference>
<organism evidence="4">
    <name type="scientific">hydrothermal vent metagenome</name>
    <dbReference type="NCBI Taxonomy" id="652676"/>
    <lineage>
        <taxon>unclassified sequences</taxon>
        <taxon>metagenomes</taxon>
        <taxon>ecological metagenomes</taxon>
    </lineage>
</organism>